<accession>A0A1G6L720</accession>
<sequence>MTDPAMRARVVRLIGGDIRADDLSRLFLYARDRCDGREAVQEVGDFVAHHSERTKGILTRSAREWFATARFAVEASGGPPDPTRLHSITPEFLRANVQRIDLKLLRKTGLTRAAAIKATAAVVAKLIRNEDGTYAVPVSLPQDDINLLDLLLGSWSAKPAFTGARLTEDFLATLKSNGLISKEEAKVPFKHGRAAICDCKHTWVRRSYVGWHSN</sequence>
<dbReference type="EMBL" id="FMZW01000002">
    <property type="protein sequence ID" value="SDC39050.1"/>
    <property type="molecule type" value="Genomic_DNA"/>
</dbReference>
<gene>
    <name evidence="1" type="ORF">SAMN05216337_1002351</name>
</gene>
<protein>
    <submittedName>
        <fullName evidence="1">Uncharacterized protein</fullName>
    </submittedName>
</protein>
<name>A0A1G6L720_9BRAD</name>
<dbReference type="Proteomes" id="UP000199245">
    <property type="component" value="Unassembled WGS sequence"/>
</dbReference>
<organism evidence="1 2">
    <name type="scientific">Bradyrhizobium brasilense</name>
    <dbReference type="NCBI Taxonomy" id="1419277"/>
    <lineage>
        <taxon>Bacteria</taxon>
        <taxon>Pseudomonadati</taxon>
        <taxon>Pseudomonadota</taxon>
        <taxon>Alphaproteobacteria</taxon>
        <taxon>Hyphomicrobiales</taxon>
        <taxon>Nitrobacteraceae</taxon>
        <taxon>Bradyrhizobium</taxon>
    </lineage>
</organism>
<proteinExistence type="predicted"/>
<reference evidence="1 2" key="1">
    <citation type="submission" date="2016-10" db="EMBL/GenBank/DDBJ databases">
        <authorList>
            <person name="de Groot N.N."/>
        </authorList>
    </citation>
    <scope>NUCLEOTIDE SEQUENCE [LARGE SCALE GENOMIC DNA]</scope>
    <source>
        <strain evidence="1 2">R5</strain>
    </source>
</reference>
<dbReference type="AlphaFoldDB" id="A0A1G6L720"/>
<dbReference type="RefSeq" id="WP_143029468.1">
    <property type="nucleotide sequence ID" value="NZ_FMZW01000002.1"/>
</dbReference>
<evidence type="ECO:0000313" key="2">
    <source>
        <dbReference type="Proteomes" id="UP000199245"/>
    </source>
</evidence>
<evidence type="ECO:0000313" key="1">
    <source>
        <dbReference type="EMBL" id="SDC39050.1"/>
    </source>
</evidence>